<dbReference type="EMBL" id="UOES01000297">
    <property type="protein sequence ID" value="VAW27744.1"/>
    <property type="molecule type" value="Genomic_DNA"/>
</dbReference>
<name>A0A3B0V6Z5_9ZZZZ</name>
<dbReference type="InterPro" id="IPR036291">
    <property type="entry name" value="NAD(P)-bd_dom_sf"/>
</dbReference>
<evidence type="ECO:0000313" key="2">
    <source>
        <dbReference type="EMBL" id="VAW27744.1"/>
    </source>
</evidence>
<sequence>MILVTGASGIVGAQLIRTLVDDQKEVKAIKRGSSDTSWTNDINNKVEWVEADLLDLYAL</sequence>
<evidence type="ECO:0000259" key="1">
    <source>
        <dbReference type="Pfam" id="PF01370"/>
    </source>
</evidence>
<reference evidence="2" key="1">
    <citation type="submission" date="2018-06" db="EMBL/GenBank/DDBJ databases">
        <authorList>
            <person name="Zhirakovskaya E."/>
        </authorList>
    </citation>
    <scope>NUCLEOTIDE SEQUENCE</scope>
</reference>
<dbReference type="SUPFAM" id="SSF51735">
    <property type="entry name" value="NAD(P)-binding Rossmann-fold domains"/>
    <property type="match status" value="1"/>
</dbReference>
<accession>A0A3B0V6Z5</accession>
<dbReference type="InterPro" id="IPR001509">
    <property type="entry name" value="Epimerase_deHydtase"/>
</dbReference>
<feature type="domain" description="NAD-dependent epimerase/dehydratase" evidence="1">
    <location>
        <begin position="2"/>
        <end position="56"/>
    </location>
</feature>
<dbReference type="Gene3D" id="3.40.50.720">
    <property type="entry name" value="NAD(P)-binding Rossmann-like Domain"/>
    <property type="match status" value="1"/>
</dbReference>
<dbReference type="AlphaFoldDB" id="A0A3B0V6Z5"/>
<gene>
    <name evidence="2" type="ORF">MNBD_BACTEROID06-377</name>
</gene>
<feature type="non-terminal residue" evidence="2">
    <location>
        <position position="59"/>
    </location>
</feature>
<protein>
    <recommendedName>
        <fullName evidence="1">NAD-dependent epimerase/dehydratase domain-containing protein</fullName>
    </recommendedName>
</protein>
<organism evidence="2">
    <name type="scientific">hydrothermal vent metagenome</name>
    <dbReference type="NCBI Taxonomy" id="652676"/>
    <lineage>
        <taxon>unclassified sequences</taxon>
        <taxon>metagenomes</taxon>
        <taxon>ecological metagenomes</taxon>
    </lineage>
</organism>
<proteinExistence type="predicted"/>
<dbReference type="Pfam" id="PF01370">
    <property type="entry name" value="Epimerase"/>
    <property type="match status" value="1"/>
</dbReference>